<dbReference type="Pfam" id="PF13505">
    <property type="entry name" value="OMP_b-brl"/>
    <property type="match status" value="1"/>
</dbReference>
<dbReference type="Proteomes" id="UP000007434">
    <property type="component" value="Chromosome"/>
</dbReference>
<dbReference type="HOGENOM" id="CLU_1287334_0_0_9"/>
<proteinExistence type="predicted"/>
<evidence type="ECO:0000313" key="4">
    <source>
        <dbReference type="Proteomes" id="UP000007434"/>
    </source>
</evidence>
<keyword evidence="4" id="KW-1185">Reference proteome</keyword>
<dbReference type="OrthoDB" id="2112126at2"/>
<organism evidence="3 4">
    <name type="scientific">Halanaerobium hydrogeniformans</name>
    <name type="common">Halanaerobium sp. (strain sapolanicus)</name>
    <dbReference type="NCBI Taxonomy" id="656519"/>
    <lineage>
        <taxon>Bacteria</taxon>
        <taxon>Bacillati</taxon>
        <taxon>Bacillota</taxon>
        <taxon>Clostridia</taxon>
        <taxon>Halanaerobiales</taxon>
        <taxon>Halanaerobiaceae</taxon>
        <taxon>Halanaerobium</taxon>
    </lineage>
</organism>
<dbReference type="AlphaFoldDB" id="E4RPN2"/>
<evidence type="ECO:0000259" key="2">
    <source>
        <dbReference type="Pfam" id="PF13505"/>
    </source>
</evidence>
<dbReference type="KEGG" id="has:Halsa_0442"/>
<dbReference type="SUPFAM" id="SSF56925">
    <property type="entry name" value="OMPA-like"/>
    <property type="match status" value="1"/>
</dbReference>
<reference evidence="3 4" key="2">
    <citation type="journal article" date="2011" name="J. Bacteriol.">
        <title>Complete Genome Sequence of the Haloalkaliphilic, Hydrogen Producing Halanaerobium hydrogenoformans.</title>
        <authorList>
            <person name="Brown S.D."/>
            <person name="Begemann M.B."/>
            <person name="Mormile M.R."/>
            <person name="Wall J.D."/>
            <person name="Han C.S."/>
            <person name="Goodwin L.A."/>
            <person name="Pitluck S."/>
            <person name="Land M.L."/>
            <person name="Hauser L.J."/>
            <person name="Elias D.A."/>
        </authorList>
    </citation>
    <scope>NUCLEOTIDE SEQUENCE [LARGE SCALE GENOMIC DNA]</scope>
    <source>
        <strain evidence="4">sapolanicus</strain>
    </source>
</reference>
<protein>
    <recommendedName>
        <fullName evidence="2">Outer membrane protein beta-barrel domain-containing protein</fullName>
    </recommendedName>
</protein>
<dbReference type="InterPro" id="IPR027385">
    <property type="entry name" value="Beta-barrel_OMP"/>
</dbReference>
<dbReference type="EMBL" id="CP002304">
    <property type="protein sequence ID" value="ADQ13916.1"/>
    <property type="molecule type" value="Genomic_DNA"/>
</dbReference>
<evidence type="ECO:0000256" key="1">
    <source>
        <dbReference type="ARBA" id="ARBA00022729"/>
    </source>
</evidence>
<dbReference type="InterPro" id="IPR011250">
    <property type="entry name" value="OMP/PagP_B-barrel"/>
</dbReference>
<dbReference type="Gene3D" id="2.40.160.20">
    <property type="match status" value="1"/>
</dbReference>
<feature type="domain" description="Outer membrane protein beta-barrel" evidence="2">
    <location>
        <begin position="10"/>
        <end position="214"/>
    </location>
</feature>
<dbReference type="RefSeq" id="WP_013405022.1">
    <property type="nucleotide sequence ID" value="NC_014654.1"/>
</dbReference>
<name>E4RPN2_HALHG</name>
<sequence length="214" mass="23434">MKKIVLGVLIVLMLIFSSTVMAESSGYFEARLGADFFGELELNYEGLNLPAVDVATDFSLIGEYKVPLEDSQWSLGAGITYQLNRDLETGFINLLYESSSSDTIDVDFSSTALYALLQYDLANEPIYLVGKLGYSIIDADISGITDTFNVEDVDVNGGLYYGVGLGYNIGRNYVIEGLYSVNKGDVNITISDTNDDIDLDLGYSKFTLSLGMKF</sequence>
<accession>E4RPN2</accession>
<gene>
    <name evidence="3" type="ordered locus">Halsa_0442</name>
</gene>
<keyword evidence="1" id="KW-0732">Signal</keyword>
<reference evidence="3 4" key="1">
    <citation type="submission" date="2010-11" db="EMBL/GenBank/DDBJ databases">
        <title>Complete sequence of Halanaerobium sp. sapolanicus.</title>
        <authorList>
            <consortium name="US DOE Joint Genome Institute"/>
            <person name="Lucas S."/>
            <person name="Copeland A."/>
            <person name="Lapidus A."/>
            <person name="Cheng J.-F."/>
            <person name="Bruce D."/>
            <person name="Goodwin L."/>
            <person name="Pitluck S."/>
            <person name="Davenport K."/>
            <person name="Detter J.C."/>
            <person name="Han C."/>
            <person name="Tapia R."/>
            <person name="Land M."/>
            <person name="Hauser L."/>
            <person name="Jeffries C."/>
            <person name="Kyrpides N."/>
            <person name="Ivanova N."/>
            <person name="Mikhailova N."/>
            <person name="Begemann M.B."/>
            <person name="Mormile M.R."/>
            <person name="Wall J.D."/>
            <person name="Elias D.A."/>
            <person name="Woyke T."/>
        </authorList>
    </citation>
    <scope>NUCLEOTIDE SEQUENCE [LARGE SCALE GENOMIC DNA]</scope>
    <source>
        <strain evidence="4">sapolanicus</strain>
    </source>
</reference>
<evidence type="ECO:0000313" key="3">
    <source>
        <dbReference type="EMBL" id="ADQ13916.1"/>
    </source>
</evidence>